<dbReference type="InterPro" id="IPR011234">
    <property type="entry name" value="Fumarylacetoacetase-like_C"/>
</dbReference>
<keyword evidence="3" id="KW-0413">Isomerase</keyword>
<dbReference type="RefSeq" id="WP_086891713.1">
    <property type="nucleotide sequence ID" value="NZ_CP021252.1"/>
</dbReference>
<dbReference type="AlphaFoldDB" id="A0A2Z2J4C8"/>
<reference evidence="3 4" key="1">
    <citation type="submission" date="2017-05" db="EMBL/GenBank/DDBJ databases">
        <title>Complete genome sequence of Corynebacterium striatum KC-Na-1 isolated from Neophocaena asiaeorientalis in Korea.</title>
        <authorList>
            <person name="Kim J.H."/>
            <person name="Lee K."/>
        </authorList>
    </citation>
    <scope>NUCLEOTIDE SEQUENCE [LARGE SCALE GENOMIC DNA]</scope>
    <source>
        <strain evidence="3 4">KC-Na-01</strain>
    </source>
</reference>
<evidence type="ECO:0000259" key="2">
    <source>
        <dbReference type="Pfam" id="PF01557"/>
    </source>
</evidence>
<dbReference type="SUPFAM" id="SSF56529">
    <property type="entry name" value="FAH"/>
    <property type="match status" value="1"/>
</dbReference>
<dbReference type="FunFam" id="3.90.850.10:FF:000002">
    <property type="entry name" value="2-hydroxyhepta-2,4-diene-1,7-dioate isomerase"/>
    <property type="match status" value="1"/>
</dbReference>
<protein>
    <submittedName>
        <fullName evidence="3">2-hydroxyhepta-2,4-diene-1,7-dioate isomerase</fullName>
    </submittedName>
</protein>
<dbReference type="EMBL" id="CP021252">
    <property type="protein sequence ID" value="ART21644.1"/>
    <property type="molecule type" value="Genomic_DNA"/>
</dbReference>
<gene>
    <name evidence="3" type="ORF">CBE89_09120</name>
</gene>
<dbReference type="PANTHER" id="PTHR11820">
    <property type="entry name" value="ACYLPYRUVASE"/>
    <property type="match status" value="1"/>
</dbReference>
<accession>A0A2Z2J4C8</accession>
<dbReference type="GO" id="GO:0016853">
    <property type="term" value="F:isomerase activity"/>
    <property type="evidence" value="ECO:0007669"/>
    <property type="project" value="UniProtKB-KW"/>
</dbReference>
<dbReference type="Proteomes" id="UP000250197">
    <property type="component" value="Chromosome"/>
</dbReference>
<sequence length="290" mass="31637">MRLATLRTQYGTTAIRVDGPGVGVRLDFEDVGELLHSEDWQKSAQLSGEPIVFRNEDLAPVIPSPGKIICVGVNYAKHAREMGRELPTQPTLFIKFPEALTGPFDDIYIPEWGTKQLDYEGELAVVIGTRAHNVPVAEALSYAAGYAIMNDYTLRDYQRRTTQFHAGKSFYRTAGFGPWLTTADEWAPGGHAPLKTTVDGDIRQDDDTDDLIFSVAELIAFCSKLYPLNPGDVIVTGTPEGVGFARDPQAFIQDGQNVRIAIDGLGEISNTTHYAEPPVGCGPECTCQGS</sequence>
<dbReference type="KEGG" id="cstr:CBE89_09120"/>
<proteinExistence type="predicted"/>
<feature type="domain" description="Fumarylacetoacetase-like C-terminal" evidence="2">
    <location>
        <begin position="67"/>
        <end position="271"/>
    </location>
</feature>
<evidence type="ECO:0000313" key="4">
    <source>
        <dbReference type="Proteomes" id="UP000250197"/>
    </source>
</evidence>
<dbReference type="GO" id="GO:0046872">
    <property type="term" value="F:metal ion binding"/>
    <property type="evidence" value="ECO:0007669"/>
    <property type="project" value="UniProtKB-KW"/>
</dbReference>
<evidence type="ECO:0000313" key="3">
    <source>
        <dbReference type="EMBL" id="ART21644.1"/>
    </source>
</evidence>
<dbReference type="Gene3D" id="3.90.850.10">
    <property type="entry name" value="Fumarylacetoacetase-like, C-terminal domain"/>
    <property type="match status" value="1"/>
</dbReference>
<organism evidence="3 4">
    <name type="scientific">Corynebacterium striatum</name>
    <dbReference type="NCBI Taxonomy" id="43770"/>
    <lineage>
        <taxon>Bacteria</taxon>
        <taxon>Bacillati</taxon>
        <taxon>Actinomycetota</taxon>
        <taxon>Actinomycetes</taxon>
        <taxon>Mycobacteriales</taxon>
        <taxon>Corynebacteriaceae</taxon>
        <taxon>Corynebacterium</taxon>
    </lineage>
</organism>
<evidence type="ECO:0000256" key="1">
    <source>
        <dbReference type="ARBA" id="ARBA00022723"/>
    </source>
</evidence>
<name>A0A2Z2J4C8_CORST</name>
<dbReference type="InterPro" id="IPR036663">
    <property type="entry name" value="Fumarylacetoacetase_C_sf"/>
</dbReference>
<keyword evidence="1" id="KW-0479">Metal-binding</keyword>
<dbReference type="GO" id="GO:0019752">
    <property type="term" value="P:carboxylic acid metabolic process"/>
    <property type="evidence" value="ECO:0007669"/>
    <property type="project" value="UniProtKB-ARBA"/>
</dbReference>
<dbReference type="Pfam" id="PF01557">
    <property type="entry name" value="FAA_hydrolase"/>
    <property type="match status" value="1"/>
</dbReference>
<dbReference type="PANTHER" id="PTHR11820:SF112">
    <property type="entry name" value="FUMARYLACETOACETATE HYDROLASE FAMILY PROTEIN (AFU_ORTHOLOGUE AFUA_1G02370)-RELATED"/>
    <property type="match status" value="1"/>
</dbReference>